<dbReference type="EMBL" id="BARS01024278">
    <property type="protein sequence ID" value="GAG05994.1"/>
    <property type="molecule type" value="Genomic_DNA"/>
</dbReference>
<gene>
    <name evidence="2" type="ORF">S01H1_38552</name>
</gene>
<organism evidence="2">
    <name type="scientific">marine sediment metagenome</name>
    <dbReference type="NCBI Taxonomy" id="412755"/>
    <lineage>
        <taxon>unclassified sequences</taxon>
        <taxon>metagenomes</taxon>
        <taxon>ecological metagenomes</taxon>
    </lineage>
</organism>
<dbReference type="AlphaFoldDB" id="X0UJM6"/>
<evidence type="ECO:0000313" key="2">
    <source>
        <dbReference type="EMBL" id="GAG05994.1"/>
    </source>
</evidence>
<feature type="transmembrane region" description="Helical" evidence="1">
    <location>
        <begin position="99"/>
        <end position="120"/>
    </location>
</feature>
<proteinExistence type="predicted"/>
<sequence>MSVQENHKIGEPSKKLGFGEVLTGTSGLVLLGLLFLPWFNWVAGSIVISDGSGSRNPQNSLTAWEASPLIAYVLLFLGIVAIGIVLFKFIRPKGFPSAISIFMTGFGFISAGIVLAKIIMPPTEVDLGAMVLMTVSVTPAISSFLALVAVIGIALGSVLSLRGRIRSTTN</sequence>
<accession>X0UJM6</accession>
<keyword evidence="1" id="KW-0472">Membrane</keyword>
<feature type="transmembrane region" description="Helical" evidence="1">
    <location>
        <begin position="140"/>
        <end position="161"/>
    </location>
</feature>
<comment type="caution">
    <text evidence="2">The sequence shown here is derived from an EMBL/GenBank/DDBJ whole genome shotgun (WGS) entry which is preliminary data.</text>
</comment>
<evidence type="ECO:0000256" key="1">
    <source>
        <dbReference type="SAM" id="Phobius"/>
    </source>
</evidence>
<keyword evidence="1" id="KW-1133">Transmembrane helix</keyword>
<reference evidence="2" key="1">
    <citation type="journal article" date="2014" name="Front. Microbiol.">
        <title>High frequency of phylogenetically diverse reductive dehalogenase-homologous genes in deep subseafloor sedimentary metagenomes.</title>
        <authorList>
            <person name="Kawai M."/>
            <person name="Futagami T."/>
            <person name="Toyoda A."/>
            <person name="Takaki Y."/>
            <person name="Nishi S."/>
            <person name="Hori S."/>
            <person name="Arai W."/>
            <person name="Tsubouchi T."/>
            <person name="Morono Y."/>
            <person name="Uchiyama I."/>
            <person name="Ito T."/>
            <person name="Fujiyama A."/>
            <person name="Inagaki F."/>
            <person name="Takami H."/>
        </authorList>
    </citation>
    <scope>NUCLEOTIDE SEQUENCE</scope>
    <source>
        <strain evidence="2">Expedition CK06-06</strain>
    </source>
</reference>
<name>X0UJM6_9ZZZZ</name>
<feature type="transmembrane region" description="Helical" evidence="1">
    <location>
        <begin position="21"/>
        <end position="49"/>
    </location>
</feature>
<protein>
    <submittedName>
        <fullName evidence="2">Uncharacterized protein</fullName>
    </submittedName>
</protein>
<feature type="transmembrane region" description="Helical" evidence="1">
    <location>
        <begin position="69"/>
        <end position="87"/>
    </location>
</feature>
<keyword evidence="1" id="KW-0812">Transmembrane</keyword>